<dbReference type="RefSeq" id="WP_116421918.1">
    <property type="nucleotide sequence ID" value="NZ_NMUE01000055.1"/>
</dbReference>
<gene>
    <name evidence="1" type="ORF">CGL51_12290</name>
    <name evidence="2" type="ORF">CGL52_06330</name>
</gene>
<reference evidence="3 4" key="1">
    <citation type="submission" date="2017-07" db="EMBL/GenBank/DDBJ databases">
        <title>Draft genome sequence of aerobic hyperthermophilic archaea, Pyrobaculum aerophilum YKB31 and YKB32.</title>
        <authorList>
            <person name="Mochizuki T."/>
            <person name="Berliner A.J."/>
            <person name="Yoshida-Takashima Y."/>
            <person name="Takaki Y."/>
            <person name="Nunoura T."/>
            <person name="Takai K."/>
        </authorList>
    </citation>
    <scope>NUCLEOTIDE SEQUENCE [LARGE SCALE GENOMIC DNA]</scope>
    <source>
        <strain evidence="1 4">YKB31</strain>
        <strain evidence="2 3">YKB32</strain>
    </source>
</reference>
<evidence type="ECO:0000313" key="1">
    <source>
        <dbReference type="EMBL" id="RFA93813.1"/>
    </source>
</evidence>
<evidence type="ECO:0000313" key="2">
    <source>
        <dbReference type="EMBL" id="RFA98636.1"/>
    </source>
</evidence>
<dbReference type="Proteomes" id="UP000256877">
    <property type="component" value="Unassembled WGS sequence"/>
</dbReference>
<name>A0A371QV31_9CREN</name>
<organism evidence="1 4">
    <name type="scientific">Pyrobaculum aerophilum</name>
    <dbReference type="NCBI Taxonomy" id="13773"/>
    <lineage>
        <taxon>Archaea</taxon>
        <taxon>Thermoproteota</taxon>
        <taxon>Thermoprotei</taxon>
        <taxon>Thermoproteales</taxon>
        <taxon>Thermoproteaceae</taxon>
        <taxon>Pyrobaculum</taxon>
    </lineage>
</organism>
<accession>A0A371QV31</accession>
<dbReference type="OrthoDB" id="28498at2157"/>
<evidence type="ECO:0000313" key="3">
    <source>
        <dbReference type="Proteomes" id="UP000256877"/>
    </source>
</evidence>
<evidence type="ECO:0008006" key="5">
    <source>
        <dbReference type="Google" id="ProtNLM"/>
    </source>
</evidence>
<dbReference type="EMBL" id="NMUF01000014">
    <property type="protein sequence ID" value="RFA98636.1"/>
    <property type="molecule type" value="Genomic_DNA"/>
</dbReference>
<dbReference type="EMBL" id="NMUE01000055">
    <property type="protein sequence ID" value="RFA93813.1"/>
    <property type="molecule type" value="Genomic_DNA"/>
</dbReference>
<proteinExistence type="predicted"/>
<dbReference type="AlphaFoldDB" id="A0A371QV31"/>
<dbReference type="Proteomes" id="UP000257123">
    <property type="component" value="Unassembled WGS sequence"/>
</dbReference>
<protein>
    <recommendedName>
        <fullName evidence="5">SMI1/KNR4 family protein</fullName>
    </recommendedName>
</protein>
<evidence type="ECO:0000313" key="4">
    <source>
        <dbReference type="Proteomes" id="UP000257123"/>
    </source>
</evidence>
<sequence>MSIYLPELFSELRKFIIKNGEPCRVPNKGIVLEDGLYLFGHVLSAGGRCIRDEELAWALEATSFPDCTEKATPPRLHPPYIEYYADGEYALALANGGDGVYLLENDGGAVRCVCKTNITLDDFIKSAEILEKWIKRLALA</sequence>
<comment type="caution">
    <text evidence="1">The sequence shown here is derived from an EMBL/GenBank/DDBJ whole genome shotgun (WGS) entry which is preliminary data.</text>
</comment>